<protein>
    <submittedName>
        <fullName evidence="3">Uncharacterized protein</fullName>
    </submittedName>
</protein>
<feature type="region of interest" description="Disordered" evidence="1">
    <location>
        <begin position="252"/>
        <end position="272"/>
    </location>
</feature>
<organism evidence="3 4">
    <name type="scientific">Chrysochromulina tobinii</name>
    <dbReference type="NCBI Taxonomy" id="1460289"/>
    <lineage>
        <taxon>Eukaryota</taxon>
        <taxon>Haptista</taxon>
        <taxon>Haptophyta</taxon>
        <taxon>Prymnesiophyceae</taxon>
        <taxon>Prymnesiales</taxon>
        <taxon>Chrysochromulinaceae</taxon>
        <taxon>Chrysochromulina</taxon>
    </lineage>
</organism>
<gene>
    <name evidence="3" type="ORF">Ctob_005414</name>
</gene>
<evidence type="ECO:0000256" key="1">
    <source>
        <dbReference type="SAM" id="MobiDB-lite"/>
    </source>
</evidence>
<dbReference type="Proteomes" id="UP000037460">
    <property type="component" value="Unassembled WGS sequence"/>
</dbReference>
<keyword evidence="4" id="KW-1185">Reference proteome</keyword>
<proteinExistence type="predicted"/>
<dbReference type="EMBL" id="JWZX01003298">
    <property type="protein sequence ID" value="KOO22222.1"/>
    <property type="molecule type" value="Genomic_DNA"/>
</dbReference>
<evidence type="ECO:0000313" key="4">
    <source>
        <dbReference type="Proteomes" id="UP000037460"/>
    </source>
</evidence>
<feature type="chain" id="PRO_5005601560" evidence="2">
    <location>
        <begin position="22"/>
        <end position="313"/>
    </location>
</feature>
<comment type="caution">
    <text evidence="3">The sequence shown here is derived from an EMBL/GenBank/DDBJ whole genome shotgun (WGS) entry which is preliminary data.</text>
</comment>
<feature type="compositionally biased region" description="Gly residues" evidence="1">
    <location>
        <begin position="257"/>
        <end position="268"/>
    </location>
</feature>
<reference evidence="4" key="1">
    <citation type="journal article" date="2015" name="PLoS Genet.">
        <title>Genome Sequence and Transcriptome Analyses of Chrysochromulina tobin: Metabolic Tools for Enhanced Algal Fitness in the Prominent Order Prymnesiales (Haptophyceae).</title>
        <authorList>
            <person name="Hovde B.T."/>
            <person name="Deodato C.R."/>
            <person name="Hunsperger H.M."/>
            <person name="Ryken S.A."/>
            <person name="Yost W."/>
            <person name="Jha R.K."/>
            <person name="Patterson J."/>
            <person name="Monnat R.J. Jr."/>
            <person name="Barlow S.B."/>
            <person name="Starkenburg S.R."/>
            <person name="Cattolico R.A."/>
        </authorList>
    </citation>
    <scope>NUCLEOTIDE SEQUENCE</scope>
    <source>
        <strain evidence="4">CCMP291</strain>
    </source>
</reference>
<sequence length="313" mass="33298">MRTTKCVAVAAILLSCQPACSWCNCWTCSVVACRADMCTMCADSGPGDARGSPDALLLAALDALKQKQAERARMLIVETRDAYDAAGGATEEQQQLLAMVAARVDAALVPGVRKTATRPPPPTKEELELRAAAKARGDKALMESVSVFGDKASADRFSRSLELLEEARAGFRRAGSDVEREREGVMGNLYAAIRAEAERAQRVAKLVRMKKLLELTKQKKKAEALGIDPDAIEEVLALPKNLAAEMALQGRLKKGGPEGGKGGAGSGKWSGEASGEVALADGILSAWQAEGVSKTDEEIDAIQREIDDLEDTL</sequence>
<dbReference type="AlphaFoldDB" id="A0A0M0J787"/>
<accession>A0A0M0J787</accession>
<feature type="signal peptide" evidence="2">
    <location>
        <begin position="1"/>
        <end position="21"/>
    </location>
</feature>
<name>A0A0M0J787_9EUKA</name>
<dbReference type="PROSITE" id="PS51257">
    <property type="entry name" value="PROKAR_LIPOPROTEIN"/>
    <property type="match status" value="1"/>
</dbReference>
<evidence type="ECO:0000256" key="2">
    <source>
        <dbReference type="SAM" id="SignalP"/>
    </source>
</evidence>
<keyword evidence="2" id="KW-0732">Signal</keyword>
<evidence type="ECO:0000313" key="3">
    <source>
        <dbReference type="EMBL" id="KOO22222.1"/>
    </source>
</evidence>